<organism evidence="3 4">
    <name type="scientific">Cylicocyclus nassatus</name>
    <name type="common">Nematode worm</name>
    <dbReference type="NCBI Taxonomy" id="53992"/>
    <lineage>
        <taxon>Eukaryota</taxon>
        <taxon>Metazoa</taxon>
        <taxon>Ecdysozoa</taxon>
        <taxon>Nematoda</taxon>
        <taxon>Chromadorea</taxon>
        <taxon>Rhabditida</taxon>
        <taxon>Rhabditina</taxon>
        <taxon>Rhabditomorpha</taxon>
        <taxon>Strongyloidea</taxon>
        <taxon>Strongylidae</taxon>
        <taxon>Cylicocyclus</taxon>
    </lineage>
</organism>
<dbReference type="Gene3D" id="3.30.300.90">
    <property type="entry name" value="BolA-like"/>
    <property type="match status" value="1"/>
</dbReference>
<protein>
    <recommendedName>
        <fullName evidence="5">Bola-like protein</fullName>
    </recommendedName>
</protein>
<dbReference type="InterPro" id="IPR052275">
    <property type="entry name" value="Mt_Fe-S_assembly_factor"/>
</dbReference>
<dbReference type="SUPFAM" id="SSF82657">
    <property type="entry name" value="BolA-like"/>
    <property type="match status" value="1"/>
</dbReference>
<evidence type="ECO:0000256" key="1">
    <source>
        <dbReference type="ARBA" id="ARBA00005578"/>
    </source>
</evidence>
<evidence type="ECO:0000313" key="3">
    <source>
        <dbReference type="EMBL" id="CAJ0595295.1"/>
    </source>
</evidence>
<evidence type="ECO:0000313" key="4">
    <source>
        <dbReference type="Proteomes" id="UP001176961"/>
    </source>
</evidence>
<dbReference type="Proteomes" id="UP001176961">
    <property type="component" value="Unassembled WGS sequence"/>
</dbReference>
<dbReference type="GO" id="GO:0005759">
    <property type="term" value="C:mitochondrial matrix"/>
    <property type="evidence" value="ECO:0007669"/>
    <property type="project" value="TreeGrafter"/>
</dbReference>
<evidence type="ECO:0008006" key="5">
    <source>
        <dbReference type="Google" id="ProtNLM"/>
    </source>
</evidence>
<evidence type="ECO:0000256" key="2">
    <source>
        <dbReference type="RuleBase" id="RU003860"/>
    </source>
</evidence>
<dbReference type="AlphaFoldDB" id="A0AA36M1J4"/>
<dbReference type="EMBL" id="CATQJL010000112">
    <property type="protein sequence ID" value="CAJ0595295.1"/>
    <property type="molecule type" value="Genomic_DNA"/>
</dbReference>
<dbReference type="PANTHER" id="PTHR46188:SF1">
    <property type="entry name" value="BOLA-LIKE PROTEIN 3"/>
    <property type="match status" value="1"/>
</dbReference>
<dbReference type="PANTHER" id="PTHR46188">
    <property type="entry name" value="BOLA-LIKE PROTEIN 3"/>
    <property type="match status" value="1"/>
</dbReference>
<accession>A0AA36M1J4</accession>
<proteinExistence type="inferred from homology"/>
<name>A0AA36M1J4_CYLNA</name>
<dbReference type="Pfam" id="PF01722">
    <property type="entry name" value="BolA"/>
    <property type="match status" value="1"/>
</dbReference>
<dbReference type="InterPro" id="IPR036065">
    <property type="entry name" value="BolA-like_sf"/>
</dbReference>
<dbReference type="PIRSF" id="PIRSF003113">
    <property type="entry name" value="BolA"/>
    <property type="match status" value="1"/>
</dbReference>
<gene>
    <name evidence="3" type="ORF">CYNAS_LOCUS7278</name>
</gene>
<dbReference type="InterPro" id="IPR002634">
    <property type="entry name" value="BolA"/>
</dbReference>
<keyword evidence="4" id="KW-1185">Reference proteome</keyword>
<reference evidence="3" key="1">
    <citation type="submission" date="2023-07" db="EMBL/GenBank/DDBJ databases">
        <authorList>
            <consortium name="CYATHOMIX"/>
        </authorList>
    </citation>
    <scope>NUCLEOTIDE SEQUENCE</scope>
    <source>
        <strain evidence="3">N/A</strain>
    </source>
</reference>
<sequence>MLSVRCRLSHLAMRFCSTKIPPEQRMTKLLKDKISGTSQVEVHDVSGGCGSMYTVFVESSAFKGLSRVAQHKMITGILKEEIKDMHGLSITTKVPK</sequence>
<comment type="caution">
    <text evidence="3">The sequence shown here is derived from an EMBL/GenBank/DDBJ whole genome shotgun (WGS) entry which is preliminary data.</text>
</comment>
<comment type="similarity">
    <text evidence="1 2">Belongs to the BolA/IbaG family.</text>
</comment>